<keyword evidence="3" id="KW-1185">Reference proteome</keyword>
<dbReference type="Proteomes" id="UP000297814">
    <property type="component" value="Unassembled WGS sequence"/>
</dbReference>
<feature type="compositionally biased region" description="Polar residues" evidence="1">
    <location>
        <begin position="1"/>
        <end position="14"/>
    </location>
</feature>
<dbReference type="AlphaFoldDB" id="A0A4Z1GYG1"/>
<accession>A0A4Z1GYG1</accession>
<organism evidence="2 3">
    <name type="scientific">Botrytis hyacinthi</name>
    <dbReference type="NCBI Taxonomy" id="278943"/>
    <lineage>
        <taxon>Eukaryota</taxon>
        <taxon>Fungi</taxon>
        <taxon>Dikarya</taxon>
        <taxon>Ascomycota</taxon>
        <taxon>Pezizomycotina</taxon>
        <taxon>Leotiomycetes</taxon>
        <taxon>Helotiales</taxon>
        <taxon>Sclerotiniaceae</taxon>
        <taxon>Botrytis</taxon>
    </lineage>
</organism>
<evidence type="ECO:0000256" key="1">
    <source>
        <dbReference type="SAM" id="MobiDB-lite"/>
    </source>
</evidence>
<dbReference type="EMBL" id="PQXK01000040">
    <property type="protein sequence ID" value="TGO40221.1"/>
    <property type="molecule type" value="Genomic_DNA"/>
</dbReference>
<sequence>MDADMTTSFTSSSLPMVPGPETFYQIPPNFDPSRSPTSISEPQFQGPSPLPRKVTLSPEKERKSDRVMKGVIGLNFRPGVEIGNGDRNLTSVPSVKLTSTSGPKNSSSNHFYGFCWTCCNKIAEKATVLGSMRGAVESAVKGLFNTQQSTGQPCKSLRKKDLSALEDTSTKKSKLTLTTVFVVAMTIADVPIITLKAVAKANMAGEEDRLADMSKYLEHWGNVISLRKTVASSRDASLKRAEEEFERKKNELLAPKNWFEQIGEWSENTSKCAQDGSSYGSYENKPRSHSNGSLQPTRALDSGKIPRRRRSFHGDRPT</sequence>
<feature type="region of interest" description="Disordered" evidence="1">
    <location>
        <begin position="1"/>
        <end position="63"/>
    </location>
</feature>
<feature type="compositionally biased region" description="Polar residues" evidence="1">
    <location>
        <begin position="269"/>
        <end position="281"/>
    </location>
</feature>
<proteinExistence type="predicted"/>
<evidence type="ECO:0000313" key="3">
    <source>
        <dbReference type="Proteomes" id="UP000297814"/>
    </source>
</evidence>
<name>A0A4Z1GYG1_9HELO</name>
<reference evidence="2 3" key="1">
    <citation type="submission" date="2017-12" db="EMBL/GenBank/DDBJ databases">
        <title>Comparative genomics of Botrytis spp.</title>
        <authorList>
            <person name="Valero-Jimenez C.A."/>
            <person name="Tapia P."/>
            <person name="Veloso J."/>
            <person name="Silva-Moreno E."/>
            <person name="Staats M."/>
            <person name="Valdes J.H."/>
            <person name="Van Kan J.A.L."/>
        </authorList>
    </citation>
    <scope>NUCLEOTIDE SEQUENCE [LARGE SCALE GENOMIC DNA]</scope>
    <source>
        <strain evidence="2 3">Bh0001</strain>
    </source>
</reference>
<feature type="compositionally biased region" description="Polar residues" evidence="1">
    <location>
        <begin position="32"/>
        <end position="46"/>
    </location>
</feature>
<gene>
    <name evidence="2" type="ORF">BHYA_0040g00290</name>
</gene>
<evidence type="ECO:0000313" key="2">
    <source>
        <dbReference type="EMBL" id="TGO40221.1"/>
    </source>
</evidence>
<comment type="caution">
    <text evidence="2">The sequence shown here is derived from an EMBL/GenBank/DDBJ whole genome shotgun (WGS) entry which is preliminary data.</text>
</comment>
<feature type="region of interest" description="Disordered" evidence="1">
    <location>
        <begin position="269"/>
        <end position="318"/>
    </location>
</feature>
<protein>
    <submittedName>
        <fullName evidence="2">Uncharacterized protein</fullName>
    </submittedName>
</protein>